<keyword evidence="1" id="KW-0805">Transcription regulation</keyword>
<dbReference type="PANTHER" id="PTHR43537:SF45">
    <property type="entry name" value="GNTR FAMILY REGULATORY PROTEIN"/>
    <property type="match status" value="1"/>
</dbReference>
<dbReference type="SMART" id="SM00345">
    <property type="entry name" value="HTH_GNTR"/>
    <property type="match status" value="1"/>
</dbReference>
<name>A0ABP8U6T0_9ACTN</name>
<comment type="caution">
    <text evidence="5">The sequence shown here is derived from an EMBL/GenBank/DDBJ whole genome shotgun (WGS) entry which is preliminary data.</text>
</comment>
<feature type="domain" description="HTH gntR-type" evidence="4">
    <location>
        <begin position="13"/>
        <end position="80"/>
    </location>
</feature>
<sequence>MAESRTLRPLKREPAVTIIASRLTDAIMDGTLPPGSQLGEAELAAQLGVSRGPLREAMQRLVQQGIARSVPHRGVFVMSLDEDDVRDIYLARTAIESAACRLVLQQDPQRTADRLATVHRAMATAARNGDPAALSAADMELHQVLVEESGSVRLKRMAETLFVETRMCMTALADEYPMPVEMVEEHAAIIEALRAGDEERLYALLDEHMQDAVRRLTGHGQITDPSGAIAAADRTA</sequence>
<dbReference type="InterPro" id="IPR036390">
    <property type="entry name" value="WH_DNA-bd_sf"/>
</dbReference>
<dbReference type="InterPro" id="IPR008920">
    <property type="entry name" value="TF_FadR/GntR_C"/>
</dbReference>
<dbReference type="RefSeq" id="WP_345430085.1">
    <property type="nucleotide sequence ID" value="NZ_BAABHK010000002.1"/>
</dbReference>
<evidence type="ECO:0000259" key="4">
    <source>
        <dbReference type="PROSITE" id="PS50949"/>
    </source>
</evidence>
<protein>
    <submittedName>
        <fullName evidence="5">GntR family transcriptional regulator</fullName>
    </submittedName>
</protein>
<dbReference type="Pfam" id="PF00392">
    <property type="entry name" value="GntR"/>
    <property type="match status" value="1"/>
</dbReference>
<dbReference type="CDD" id="cd07377">
    <property type="entry name" value="WHTH_GntR"/>
    <property type="match status" value="1"/>
</dbReference>
<evidence type="ECO:0000256" key="3">
    <source>
        <dbReference type="ARBA" id="ARBA00023163"/>
    </source>
</evidence>
<proteinExistence type="predicted"/>
<keyword evidence="3" id="KW-0804">Transcription</keyword>
<dbReference type="Pfam" id="PF07729">
    <property type="entry name" value="FCD"/>
    <property type="match status" value="1"/>
</dbReference>
<dbReference type="InterPro" id="IPR000524">
    <property type="entry name" value="Tscrpt_reg_HTH_GntR"/>
</dbReference>
<dbReference type="Gene3D" id="1.20.120.530">
    <property type="entry name" value="GntR ligand-binding domain-like"/>
    <property type="match status" value="1"/>
</dbReference>
<dbReference type="Proteomes" id="UP001501442">
    <property type="component" value="Unassembled WGS sequence"/>
</dbReference>
<dbReference type="Gene3D" id="1.10.10.10">
    <property type="entry name" value="Winged helix-like DNA-binding domain superfamily/Winged helix DNA-binding domain"/>
    <property type="match status" value="1"/>
</dbReference>
<dbReference type="InterPro" id="IPR036388">
    <property type="entry name" value="WH-like_DNA-bd_sf"/>
</dbReference>
<evidence type="ECO:0000256" key="1">
    <source>
        <dbReference type="ARBA" id="ARBA00023015"/>
    </source>
</evidence>
<reference evidence="6" key="1">
    <citation type="journal article" date="2019" name="Int. J. Syst. Evol. Microbiol.">
        <title>The Global Catalogue of Microorganisms (GCM) 10K type strain sequencing project: providing services to taxonomists for standard genome sequencing and annotation.</title>
        <authorList>
            <consortium name="The Broad Institute Genomics Platform"/>
            <consortium name="The Broad Institute Genome Sequencing Center for Infectious Disease"/>
            <person name="Wu L."/>
            <person name="Ma J."/>
        </authorList>
    </citation>
    <scope>NUCLEOTIDE SEQUENCE [LARGE SCALE GENOMIC DNA]</scope>
    <source>
        <strain evidence="6">JCM 17939</strain>
    </source>
</reference>
<dbReference type="PRINTS" id="PR00035">
    <property type="entry name" value="HTHGNTR"/>
</dbReference>
<dbReference type="PANTHER" id="PTHR43537">
    <property type="entry name" value="TRANSCRIPTIONAL REGULATOR, GNTR FAMILY"/>
    <property type="match status" value="1"/>
</dbReference>
<dbReference type="SUPFAM" id="SSF46785">
    <property type="entry name" value="Winged helix' DNA-binding domain"/>
    <property type="match status" value="1"/>
</dbReference>
<dbReference type="SMART" id="SM00895">
    <property type="entry name" value="FCD"/>
    <property type="match status" value="1"/>
</dbReference>
<evidence type="ECO:0000313" key="6">
    <source>
        <dbReference type="Proteomes" id="UP001501442"/>
    </source>
</evidence>
<keyword evidence="2" id="KW-0238">DNA-binding</keyword>
<dbReference type="InterPro" id="IPR011711">
    <property type="entry name" value="GntR_C"/>
</dbReference>
<evidence type="ECO:0000313" key="5">
    <source>
        <dbReference type="EMBL" id="GAA4622880.1"/>
    </source>
</evidence>
<accession>A0ABP8U6T0</accession>
<dbReference type="SUPFAM" id="SSF48008">
    <property type="entry name" value="GntR ligand-binding domain-like"/>
    <property type="match status" value="1"/>
</dbReference>
<dbReference type="PROSITE" id="PS50949">
    <property type="entry name" value="HTH_GNTR"/>
    <property type="match status" value="1"/>
</dbReference>
<gene>
    <name evidence="5" type="ORF">GCM10023196_016830</name>
</gene>
<organism evidence="5 6">
    <name type="scientific">Actinoallomurus vinaceus</name>
    <dbReference type="NCBI Taxonomy" id="1080074"/>
    <lineage>
        <taxon>Bacteria</taxon>
        <taxon>Bacillati</taxon>
        <taxon>Actinomycetota</taxon>
        <taxon>Actinomycetes</taxon>
        <taxon>Streptosporangiales</taxon>
        <taxon>Thermomonosporaceae</taxon>
        <taxon>Actinoallomurus</taxon>
    </lineage>
</organism>
<evidence type="ECO:0000256" key="2">
    <source>
        <dbReference type="ARBA" id="ARBA00023125"/>
    </source>
</evidence>
<keyword evidence="6" id="KW-1185">Reference proteome</keyword>
<dbReference type="EMBL" id="BAABHK010000002">
    <property type="protein sequence ID" value="GAA4622880.1"/>
    <property type="molecule type" value="Genomic_DNA"/>
</dbReference>